<evidence type="ECO:0000313" key="1">
    <source>
        <dbReference type="EMBL" id="OIO14436.1"/>
    </source>
</evidence>
<dbReference type="Proteomes" id="UP000183120">
    <property type="component" value="Unassembled WGS sequence"/>
</dbReference>
<sequence length="106" mass="12640">MTEKPEKIIQHIFYILTENTKYLNKQEISTNINITEYLLNVSKDIFFAPSRKYAPYLFAFFYHFTVECINNYDENFKIRSLSDKNIILLPLFPDTFCPHSGKLRAF</sequence>
<name>A0A1J4TQG0_9BACT</name>
<dbReference type="AlphaFoldDB" id="A0A1J4TQG0"/>
<protein>
    <submittedName>
        <fullName evidence="1">Uncharacterized protein</fullName>
    </submittedName>
</protein>
<dbReference type="STRING" id="1805209.AUJ73_02235"/>
<evidence type="ECO:0000313" key="2">
    <source>
        <dbReference type="Proteomes" id="UP000183120"/>
    </source>
</evidence>
<reference evidence="1 2" key="1">
    <citation type="journal article" date="2016" name="Environ. Microbiol.">
        <title>Genomic resolution of a cold subsurface aquifer community provides metabolic insights for novel microbes adapted to high CO concentrations.</title>
        <authorList>
            <person name="Probst A.J."/>
            <person name="Castelle C.J."/>
            <person name="Singh A."/>
            <person name="Brown C.T."/>
            <person name="Anantharaman K."/>
            <person name="Sharon I."/>
            <person name="Hug L.A."/>
            <person name="Burstein D."/>
            <person name="Emerson J.B."/>
            <person name="Thomas B.C."/>
            <person name="Banfield J.F."/>
        </authorList>
    </citation>
    <scope>NUCLEOTIDE SEQUENCE [LARGE SCALE GENOMIC DNA]</scope>
    <source>
        <strain evidence="1">CG1_02_37_22</strain>
    </source>
</reference>
<organism evidence="1 2">
    <name type="scientific">Candidatus Gottesmanbacteria bacterium CG1_02_37_22</name>
    <dbReference type="NCBI Taxonomy" id="1805209"/>
    <lineage>
        <taxon>Bacteria</taxon>
        <taxon>Candidatus Gottesmaniibacteriota</taxon>
    </lineage>
</organism>
<accession>A0A1J4TQG0</accession>
<dbReference type="EMBL" id="MNUY01000035">
    <property type="protein sequence ID" value="OIO14436.1"/>
    <property type="molecule type" value="Genomic_DNA"/>
</dbReference>
<comment type="caution">
    <text evidence="1">The sequence shown here is derived from an EMBL/GenBank/DDBJ whole genome shotgun (WGS) entry which is preliminary data.</text>
</comment>
<gene>
    <name evidence="1" type="ORF">AUJ73_02235</name>
</gene>
<proteinExistence type="predicted"/>